<accession>A0A9N9X4F6</accession>
<dbReference type="EMBL" id="OU896712">
    <property type="protein sequence ID" value="CAG9822476.1"/>
    <property type="molecule type" value="Genomic_DNA"/>
</dbReference>
<dbReference type="AlphaFoldDB" id="A0A9N9X4F6"/>
<sequence>MDLEAIKILDKEQLIRIISQSGYVDIAEILGKLDLNGNELLDATDFQAIKWKITLLQRKQLLFFIKQLKSNPFILNKIAPSVAPKPKSQLTLPLKKTFQPPPPQFSSDQKETNKSRFPDIKTSVGRNKGFANELEKVLGGTNKTVNKLPPSICPLLGQGNVTVKREKLPLPLRDENHSISQQEQDEFYINLPAQPKHANHGFPNEIVEDIIEDTYYNVKNTFENGSKSSSGRNIAQHQNSSQPGGDPDIYELPQPPPPPQSRIVLSKQINKSTFPKQCKIVEEKFNQPPALEPEDLYEPPPRVNLPKNPVSSVIRSLSTSSKKKWESPQVLPAVQSPEETDEEDNYEVPNEHNVPRKIFDPPVAPTKRSNLRSKSPMQNEEEDDYEPAPTCLVPGLSRSSVSPVANRKPIPTPTRNYDNPPLRIELNKQKGTNNLSLLPPQKDRPSNTIDFPSSSDQMRANNIPTALDNPVGKNRLEMNYENHAMKSEKSSFRKFKPNSLVNRPLPEIPKISEPKASPIKVPMDYRWQTSSSSTNSNHSIFEKPATYVELTKNHNVNYESKSYVIDDDDNQIYENNQPNALNEPDEEPTEYENLSPLNSPQHQKVEGHNQQKRNELPKTSIQDSLVLQLTSELSALKKIQNRPIIDLENNQPEYRNTSVPPKRITNPRNNTMRGEVKTPPTSTSRKNHFLDVPVRSPIPCLPKPPVHFNPASYITEPTDDEDFEESDDEGAGNIFNINNEPYFRNTDRKGAKSLLRTLEDGAFLFRPSRHYFLVLTIKTNNKFYNLGIERTKNDKIKLNSDTGSVPPEFSNLRDFVDHFTNEAVTFQVGNELLETYLKPVLPPDLF</sequence>
<dbReference type="SUPFAM" id="SSF55550">
    <property type="entry name" value="SH2 domain"/>
    <property type="match status" value="1"/>
</dbReference>
<feature type="compositionally biased region" description="Basic and acidic residues" evidence="2">
    <location>
        <begin position="108"/>
        <end position="119"/>
    </location>
</feature>
<keyword evidence="5" id="KW-1185">Reference proteome</keyword>
<reference evidence="4" key="1">
    <citation type="submission" date="2022-01" db="EMBL/GenBank/DDBJ databases">
        <authorList>
            <person name="King R."/>
        </authorList>
    </citation>
    <scope>NUCLEOTIDE SEQUENCE</scope>
</reference>
<gene>
    <name evidence="4" type="ORF">PHAECO_LOCUS10109</name>
</gene>
<dbReference type="InterPro" id="IPR000980">
    <property type="entry name" value="SH2"/>
</dbReference>
<feature type="compositionally biased region" description="Low complexity" evidence="2">
    <location>
        <begin position="311"/>
        <end position="320"/>
    </location>
</feature>
<feature type="compositionally biased region" description="Polar residues" evidence="2">
    <location>
        <begin position="452"/>
        <end position="464"/>
    </location>
</feature>
<name>A0A9N9X4F6_PHACE</name>
<dbReference type="Proteomes" id="UP001153737">
    <property type="component" value="Chromosome 6"/>
</dbReference>
<feature type="compositionally biased region" description="Basic and acidic residues" evidence="2">
    <location>
        <begin position="349"/>
        <end position="359"/>
    </location>
</feature>
<feature type="region of interest" description="Disordered" evidence="2">
    <location>
        <begin position="651"/>
        <end position="688"/>
    </location>
</feature>
<feature type="domain" description="SH2" evidence="3">
    <location>
        <begin position="741"/>
        <end position="840"/>
    </location>
</feature>
<evidence type="ECO:0000313" key="4">
    <source>
        <dbReference type="EMBL" id="CAG9822476.1"/>
    </source>
</evidence>
<feature type="compositionally biased region" description="Polar residues" evidence="2">
    <location>
        <begin position="222"/>
        <end position="243"/>
    </location>
</feature>
<dbReference type="CDD" id="cd00173">
    <property type="entry name" value="SH2"/>
    <property type="match status" value="1"/>
</dbReference>
<dbReference type="OrthoDB" id="10044490at2759"/>
<evidence type="ECO:0000256" key="1">
    <source>
        <dbReference type="PROSITE-ProRule" id="PRU00191"/>
    </source>
</evidence>
<evidence type="ECO:0000259" key="3">
    <source>
        <dbReference type="PROSITE" id="PS50001"/>
    </source>
</evidence>
<feature type="region of interest" description="Disordered" evidence="2">
    <location>
        <begin position="286"/>
        <end position="421"/>
    </location>
</feature>
<dbReference type="PROSITE" id="PS50001">
    <property type="entry name" value="SH2"/>
    <property type="match status" value="1"/>
</dbReference>
<evidence type="ECO:0000313" key="5">
    <source>
        <dbReference type="Proteomes" id="UP001153737"/>
    </source>
</evidence>
<feature type="region of interest" description="Disordered" evidence="2">
    <location>
        <begin position="452"/>
        <end position="472"/>
    </location>
</feature>
<keyword evidence="1" id="KW-0727">SH2 domain</keyword>
<protein>
    <recommendedName>
        <fullName evidence="3">SH2 domain-containing protein</fullName>
    </recommendedName>
</protein>
<feature type="region of interest" description="Disordered" evidence="2">
    <location>
        <begin position="222"/>
        <end position="263"/>
    </location>
</feature>
<feature type="region of interest" description="Disordered" evidence="2">
    <location>
        <begin position="96"/>
        <end position="122"/>
    </location>
</feature>
<dbReference type="InterPro" id="IPR036860">
    <property type="entry name" value="SH2_dom_sf"/>
</dbReference>
<organism evidence="4 5">
    <name type="scientific">Phaedon cochleariae</name>
    <name type="common">Mustard beetle</name>
    <dbReference type="NCBI Taxonomy" id="80249"/>
    <lineage>
        <taxon>Eukaryota</taxon>
        <taxon>Metazoa</taxon>
        <taxon>Ecdysozoa</taxon>
        <taxon>Arthropoda</taxon>
        <taxon>Hexapoda</taxon>
        <taxon>Insecta</taxon>
        <taxon>Pterygota</taxon>
        <taxon>Neoptera</taxon>
        <taxon>Endopterygota</taxon>
        <taxon>Coleoptera</taxon>
        <taxon>Polyphaga</taxon>
        <taxon>Cucujiformia</taxon>
        <taxon>Chrysomeloidea</taxon>
        <taxon>Chrysomelidae</taxon>
        <taxon>Chrysomelinae</taxon>
        <taxon>Chrysomelini</taxon>
        <taxon>Phaedon</taxon>
    </lineage>
</organism>
<proteinExistence type="predicted"/>
<feature type="compositionally biased region" description="Basic and acidic residues" evidence="2">
    <location>
        <begin position="603"/>
        <end position="616"/>
    </location>
</feature>
<evidence type="ECO:0000256" key="2">
    <source>
        <dbReference type="SAM" id="MobiDB-lite"/>
    </source>
</evidence>
<feature type="region of interest" description="Disordered" evidence="2">
    <location>
        <begin position="563"/>
        <end position="619"/>
    </location>
</feature>
<dbReference type="SMART" id="SM00252">
    <property type="entry name" value="SH2"/>
    <property type="match status" value="1"/>
</dbReference>
<dbReference type="Pfam" id="PF00017">
    <property type="entry name" value="SH2"/>
    <property type="match status" value="1"/>
</dbReference>
<reference evidence="4" key="2">
    <citation type="submission" date="2022-10" db="EMBL/GenBank/DDBJ databases">
        <authorList>
            <consortium name="ENA_rothamsted_submissions"/>
            <consortium name="culmorum"/>
            <person name="King R."/>
        </authorList>
    </citation>
    <scope>NUCLEOTIDE SEQUENCE</scope>
</reference>
<dbReference type="Gene3D" id="3.30.505.10">
    <property type="entry name" value="SH2 domain"/>
    <property type="match status" value="1"/>
</dbReference>